<evidence type="ECO:0000259" key="7">
    <source>
        <dbReference type="Pfam" id="PF00931"/>
    </source>
</evidence>
<evidence type="ECO:0000256" key="2">
    <source>
        <dbReference type="ARBA" id="ARBA00022614"/>
    </source>
</evidence>
<feature type="domain" description="Disease resistance protein winged helix" evidence="9">
    <location>
        <begin position="426"/>
        <end position="497"/>
    </location>
</feature>
<dbReference type="InterPro" id="IPR002182">
    <property type="entry name" value="NB-ARC"/>
</dbReference>
<feature type="domain" description="NB-ARC" evidence="7">
    <location>
        <begin position="178"/>
        <end position="333"/>
    </location>
</feature>
<evidence type="ECO:0000259" key="10">
    <source>
        <dbReference type="Pfam" id="PF23598"/>
    </source>
</evidence>
<keyword evidence="12" id="KW-1185">Reference proteome</keyword>
<dbReference type="GO" id="GO:0042742">
    <property type="term" value="P:defense response to bacterium"/>
    <property type="evidence" value="ECO:0007669"/>
    <property type="project" value="UniProtKB-ARBA"/>
</dbReference>
<evidence type="ECO:0000256" key="1">
    <source>
        <dbReference type="ARBA" id="ARBA00008894"/>
    </source>
</evidence>
<dbReference type="Pfam" id="PF00931">
    <property type="entry name" value="NB-ARC"/>
    <property type="match status" value="1"/>
</dbReference>
<evidence type="ECO:0000256" key="3">
    <source>
        <dbReference type="ARBA" id="ARBA00022737"/>
    </source>
</evidence>
<dbReference type="Gene3D" id="3.80.10.10">
    <property type="entry name" value="Ribonuclease Inhibitor"/>
    <property type="match status" value="1"/>
</dbReference>
<dbReference type="Gene3D" id="1.10.10.10">
    <property type="entry name" value="Winged helix-like DNA-binding domain superfamily/Winged helix DNA-binding domain"/>
    <property type="match status" value="1"/>
</dbReference>
<dbReference type="PANTHER" id="PTHR23155:SF1229">
    <property type="entry name" value="OS11G0550500 PROTEIN"/>
    <property type="match status" value="1"/>
</dbReference>
<evidence type="ECO:0000259" key="9">
    <source>
        <dbReference type="Pfam" id="PF23559"/>
    </source>
</evidence>
<sequence>MGTLLPKLGDLLTKEYKLQKGVRGEIMFLNAEMESMQAALLKVSEAPIDQPPDNQVRLWAKAVRDLSYDLEDSIDRYMVRVDTHEPHSFMGYVHRSLNLLTKGKIQHKIGIDIKGIKSRIKEISERRDRYKIDNIGSKPIGPTVDSLRLSALYDNAVDLIGIEEKSEVLVQMLKDGDELSEKQLKMVSIAGFGGLGKTTLANVVYQKLKPQFDCCAFVSVSLTPNMKKIFENLLNQLDKKNMNIVKDNWDQEQLIRELREFLKNKRYLIIIDDMWDKTVWKIIKHALIENEYGSRVLATTRNLDIAKEAGHVYQLESLSIVESRKLFNQRIFGSEEESIPIKLAQIATSILKKCGGIPLAIITIASLLASKEGNANAYEYWSMVYRSMGSGLQNSLDDLKNMMRILSVSYYDLPQHLKTCLLYLSLYPEDYQIKTTTLVWKWVGEGFVKKEHGKNLYKVGEDYLDELINRSLLQPAYSDSNKTVTSCRVHDMVRDLITSLSNEENFLTRLGDQQIVSVPSKFRRLSLQTSNKEVIQLPTESLSHVRSLTVANSAFSLLPTISGFLVLRALDFSGCREVDDDHLKDICNLFHLRYLCLHETSVKKIPREIGNLRFLEVLDMSDTELKEELPSTFVRLTQLVLLDMPKGIICAVPRLIPSLSSLSFLRIAVETLGEEDLQVLGSMPSLSDLDIWVNDPTKGRDRRLIIDNGYPFRCLTKLSIGGRTDGMELLFTQGAMQQLRTLELCFSVRDIMRQDGDLGLENLSSLEYVCVRTTSQDQAEHNAVSSAIQKSLNMNPNKPTLEVKETLSEILLCVKRALHSLGEQPCPLIKTALVGAYEAICELSHQMKYDLPTL</sequence>
<dbReference type="GO" id="GO:0002758">
    <property type="term" value="P:innate immune response-activating signaling pathway"/>
    <property type="evidence" value="ECO:0007669"/>
    <property type="project" value="UniProtKB-ARBA"/>
</dbReference>
<feature type="domain" description="Disease resistance R13L4/SHOC-2-like LRR" evidence="10">
    <location>
        <begin position="650"/>
        <end position="801"/>
    </location>
</feature>
<dbReference type="Pfam" id="PF23598">
    <property type="entry name" value="LRR_14"/>
    <property type="match status" value="2"/>
</dbReference>
<name>A0AAD8VW58_LOLMU</name>
<dbReference type="PANTHER" id="PTHR23155">
    <property type="entry name" value="DISEASE RESISTANCE PROTEIN RP"/>
    <property type="match status" value="1"/>
</dbReference>
<organism evidence="11 12">
    <name type="scientific">Lolium multiflorum</name>
    <name type="common">Italian ryegrass</name>
    <name type="synonym">Lolium perenne subsp. multiflorum</name>
    <dbReference type="NCBI Taxonomy" id="4521"/>
    <lineage>
        <taxon>Eukaryota</taxon>
        <taxon>Viridiplantae</taxon>
        <taxon>Streptophyta</taxon>
        <taxon>Embryophyta</taxon>
        <taxon>Tracheophyta</taxon>
        <taxon>Spermatophyta</taxon>
        <taxon>Magnoliopsida</taxon>
        <taxon>Liliopsida</taxon>
        <taxon>Poales</taxon>
        <taxon>Poaceae</taxon>
        <taxon>BOP clade</taxon>
        <taxon>Pooideae</taxon>
        <taxon>Poodae</taxon>
        <taxon>Poeae</taxon>
        <taxon>Poeae Chloroplast Group 2 (Poeae type)</taxon>
        <taxon>Loliodinae</taxon>
        <taxon>Loliinae</taxon>
        <taxon>Lolium</taxon>
    </lineage>
</organism>
<dbReference type="PRINTS" id="PR00364">
    <property type="entry name" value="DISEASERSIST"/>
</dbReference>
<dbReference type="InterPro" id="IPR038005">
    <property type="entry name" value="RX-like_CC"/>
</dbReference>
<accession>A0AAD8VW58</accession>
<dbReference type="InterPro" id="IPR027417">
    <property type="entry name" value="P-loop_NTPase"/>
</dbReference>
<evidence type="ECO:0000313" key="11">
    <source>
        <dbReference type="EMBL" id="KAK1619430.1"/>
    </source>
</evidence>
<dbReference type="InterPro" id="IPR042197">
    <property type="entry name" value="Apaf_helical"/>
</dbReference>
<proteinExistence type="inferred from homology"/>
<keyword evidence="3" id="KW-0677">Repeat</keyword>
<dbReference type="InterPro" id="IPR058922">
    <property type="entry name" value="WHD_DRP"/>
</dbReference>
<dbReference type="SUPFAM" id="SSF52058">
    <property type="entry name" value="L domain-like"/>
    <property type="match status" value="1"/>
</dbReference>
<evidence type="ECO:0000313" key="12">
    <source>
        <dbReference type="Proteomes" id="UP001231189"/>
    </source>
</evidence>
<feature type="domain" description="Disease resistance N-terminal" evidence="8">
    <location>
        <begin position="1"/>
        <end position="86"/>
    </location>
</feature>
<evidence type="ECO:0000259" key="8">
    <source>
        <dbReference type="Pfam" id="PF18052"/>
    </source>
</evidence>
<dbReference type="Gene3D" id="1.10.8.430">
    <property type="entry name" value="Helical domain of apoptotic protease-activating factors"/>
    <property type="match status" value="1"/>
</dbReference>
<evidence type="ECO:0000256" key="4">
    <source>
        <dbReference type="ARBA" id="ARBA00022741"/>
    </source>
</evidence>
<reference evidence="11" key="1">
    <citation type="submission" date="2023-07" db="EMBL/GenBank/DDBJ databases">
        <title>A chromosome-level genome assembly of Lolium multiflorum.</title>
        <authorList>
            <person name="Chen Y."/>
            <person name="Copetti D."/>
            <person name="Kolliker R."/>
            <person name="Studer B."/>
        </authorList>
    </citation>
    <scope>NUCLEOTIDE SEQUENCE</scope>
    <source>
        <strain evidence="11">02402/16</strain>
        <tissue evidence="11">Leaf</tissue>
    </source>
</reference>
<evidence type="ECO:0000256" key="6">
    <source>
        <dbReference type="ARBA" id="ARBA00023054"/>
    </source>
</evidence>
<dbReference type="Pfam" id="PF23559">
    <property type="entry name" value="WHD_DRP"/>
    <property type="match status" value="1"/>
</dbReference>
<keyword evidence="4" id="KW-0547">Nucleotide-binding</keyword>
<dbReference type="FunFam" id="1.10.10.10:FF:000322">
    <property type="entry name" value="Probable disease resistance protein At1g63360"/>
    <property type="match status" value="1"/>
</dbReference>
<comment type="caution">
    <text evidence="11">The sequence shown here is derived from an EMBL/GenBank/DDBJ whole genome shotgun (WGS) entry which is preliminary data.</text>
</comment>
<dbReference type="InterPro" id="IPR055414">
    <property type="entry name" value="LRR_R13L4/SHOC2-like"/>
</dbReference>
<dbReference type="GO" id="GO:0009626">
    <property type="term" value="P:plant-type hypersensitive response"/>
    <property type="evidence" value="ECO:0007669"/>
    <property type="project" value="UniProtKB-ARBA"/>
</dbReference>
<feature type="domain" description="Disease resistance R13L4/SHOC-2-like LRR" evidence="10">
    <location>
        <begin position="544"/>
        <end position="645"/>
    </location>
</feature>
<dbReference type="AlphaFoldDB" id="A0AAD8VW58"/>
<dbReference type="InterPro" id="IPR041118">
    <property type="entry name" value="Rx_N"/>
</dbReference>
<dbReference type="Proteomes" id="UP001231189">
    <property type="component" value="Unassembled WGS sequence"/>
</dbReference>
<keyword evidence="5" id="KW-0611">Plant defense</keyword>
<keyword evidence="2" id="KW-0433">Leucine-rich repeat</keyword>
<gene>
    <name evidence="11" type="ORF">QYE76_024947</name>
</gene>
<dbReference type="FunFam" id="3.40.50.300:FF:001091">
    <property type="entry name" value="Probable disease resistance protein At1g61300"/>
    <property type="match status" value="1"/>
</dbReference>
<dbReference type="InterPro" id="IPR044974">
    <property type="entry name" value="Disease_R_plants"/>
</dbReference>
<dbReference type="InterPro" id="IPR032675">
    <property type="entry name" value="LRR_dom_sf"/>
</dbReference>
<dbReference type="Gene3D" id="1.20.5.4130">
    <property type="match status" value="1"/>
</dbReference>
<dbReference type="GO" id="GO:0043531">
    <property type="term" value="F:ADP binding"/>
    <property type="evidence" value="ECO:0007669"/>
    <property type="project" value="InterPro"/>
</dbReference>
<protein>
    <submittedName>
        <fullName evidence="11">Uncharacterized protein</fullName>
    </submittedName>
</protein>
<dbReference type="SUPFAM" id="SSF52540">
    <property type="entry name" value="P-loop containing nucleoside triphosphate hydrolases"/>
    <property type="match status" value="1"/>
</dbReference>
<evidence type="ECO:0000256" key="5">
    <source>
        <dbReference type="ARBA" id="ARBA00022821"/>
    </source>
</evidence>
<dbReference type="Gene3D" id="3.40.50.300">
    <property type="entry name" value="P-loop containing nucleotide triphosphate hydrolases"/>
    <property type="match status" value="1"/>
</dbReference>
<comment type="similarity">
    <text evidence="1">Belongs to the disease resistance NB-LRR family.</text>
</comment>
<dbReference type="CDD" id="cd14798">
    <property type="entry name" value="RX-CC_like"/>
    <property type="match status" value="1"/>
</dbReference>
<dbReference type="Pfam" id="PF18052">
    <property type="entry name" value="Rx_N"/>
    <property type="match status" value="1"/>
</dbReference>
<dbReference type="EMBL" id="JAUUTY010000006">
    <property type="protein sequence ID" value="KAK1619430.1"/>
    <property type="molecule type" value="Genomic_DNA"/>
</dbReference>
<keyword evidence="6" id="KW-0175">Coiled coil</keyword>
<dbReference type="InterPro" id="IPR036388">
    <property type="entry name" value="WH-like_DNA-bd_sf"/>
</dbReference>